<dbReference type="SUPFAM" id="SSF51182">
    <property type="entry name" value="RmlC-like cupins"/>
    <property type="match status" value="1"/>
</dbReference>
<sequence length="126" mass="14312">MNKQLAERRGIHALQEILLDLPEEEQFDLDDLTDHFFAPGVYARMFFIEKGSVVIGKIHKTEHFNIVCKGKCSVSTEDGPMLIEGPCVFTSRPGVKKAVYAFEDTTWITIHVTDKTDLDEIEKDVI</sequence>
<evidence type="ECO:0000313" key="1">
    <source>
        <dbReference type="EMBL" id="KKL72061.1"/>
    </source>
</evidence>
<reference evidence="1" key="1">
    <citation type="journal article" date="2015" name="Nature">
        <title>Complex archaea that bridge the gap between prokaryotes and eukaryotes.</title>
        <authorList>
            <person name="Spang A."/>
            <person name="Saw J.H."/>
            <person name="Jorgensen S.L."/>
            <person name="Zaremba-Niedzwiedzka K."/>
            <person name="Martijn J."/>
            <person name="Lind A.E."/>
            <person name="van Eijk R."/>
            <person name="Schleper C."/>
            <person name="Guy L."/>
            <person name="Ettema T.J."/>
        </authorList>
    </citation>
    <scope>NUCLEOTIDE SEQUENCE</scope>
</reference>
<feature type="non-terminal residue" evidence="1">
    <location>
        <position position="126"/>
    </location>
</feature>
<dbReference type="AlphaFoldDB" id="A0A0F9F0S2"/>
<comment type="caution">
    <text evidence="1">The sequence shown here is derived from an EMBL/GenBank/DDBJ whole genome shotgun (WGS) entry which is preliminary data.</text>
</comment>
<accession>A0A0F9F0S2</accession>
<dbReference type="InterPro" id="IPR011051">
    <property type="entry name" value="RmlC_Cupin_sf"/>
</dbReference>
<proteinExistence type="predicted"/>
<organism evidence="1">
    <name type="scientific">marine sediment metagenome</name>
    <dbReference type="NCBI Taxonomy" id="412755"/>
    <lineage>
        <taxon>unclassified sequences</taxon>
        <taxon>metagenomes</taxon>
        <taxon>ecological metagenomes</taxon>
    </lineage>
</organism>
<protein>
    <submittedName>
        <fullName evidence="1">Uncharacterized protein</fullName>
    </submittedName>
</protein>
<name>A0A0F9F0S2_9ZZZZ</name>
<gene>
    <name evidence="1" type="ORF">LCGC14_2088700</name>
</gene>
<dbReference type="EMBL" id="LAZR01025390">
    <property type="protein sequence ID" value="KKL72061.1"/>
    <property type="molecule type" value="Genomic_DNA"/>
</dbReference>